<evidence type="ECO:0000313" key="1">
    <source>
        <dbReference type="EMBL" id="KKK57597.1"/>
    </source>
</evidence>
<protein>
    <submittedName>
        <fullName evidence="1">Uncharacterized protein</fullName>
    </submittedName>
</protein>
<feature type="non-terminal residue" evidence="1">
    <location>
        <position position="1"/>
    </location>
</feature>
<reference evidence="1" key="1">
    <citation type="journal article" date="2015" name="Nature">
        <title>Complex archaea that bridge the gap between prokaryotes and eukaryotes.</title>
        <authorList>
            <person name="Spang A."/>
            <person name="Saw J.H."/>
            <person name="Jorgensen S.L."/>
            <person name="Zaremba-Niedzwiedzka K."/>
            <person name="Martijn J."/>
            <person name="Lind A.E."/>
            <person name="van Eijk R."/>
            <person name="Schleper C."/>
            <person name="Guy L."/>
            <person name="Ettema T.J."/>
        </authorList>
    </citation>
    <scope>NUCLEOTIDE SEQUENCE</scope>
</reference>
<dbReference type="EMBL" id="LAZR01064398">
    <property type="protein sequence ID" value="KKK57597.1"/>
    <property type="molecule type" value="Genomic_DNA"/>
</dbReference>
<organism evidence="1">
    <name type="scientific">marine sediment metagenome</name>
    <dbReference type="NCBI Taxonomy" id="412755"/>
    <lineage>
        <taxon>unclassified sequences</taxon>
        <taxon>metagenomes</taxon>
        <taxon>ecological metagenomes</taxon>
    </lineage>
</organism>
<dbReference type="AlphaFoldDB" id="A0A0F8WL43"/>
<sequence length="56" mass="6266">KLNYAVVVRQSSQSQSFTRVVEMDTNLSAKVVRENRTRFVIAPHKGGNIIGSFTNN</sequence>
<proteinExistence type="predicted"/>
<accession>A0A0F8WL43</accession>
<gene>
    <name evidence="1" type="ORF">LCGC14_3052850</name>
</gene>
<comment type="caution">
    <text evidence="1">The sequence shown here is derived from an EMBL/GenBank/DDBJ whole genome shotgun (WGS) entry which is preliminary data.</text>
</comment>
<name>A0A0F8WL43_9ZZZZ</name>